<feature type="binding site" evidence="12">
    <location>
        <position position="352"/>
    </location>
    <ligand>
        <name>Zn(2+)</name>
        <dbReference type="ChEBI" id="CHEBI:29105"/>
    </ligand>
</feature>
<dbReference type="GO" id="GO:0046872">
    <property type="term" value="F:metal ion binding"/>
    <property type="evidence" value="ECO:0007669"/>
    <property type="project" value="UniProtKB-KW"/>
</dbReference>
<dbReference type="SUPFAM" id="SSF53720">
    <property type="entry name" value="ALDH-like"/>
    <property type="match status" value="1"/>
</dbReference>
<evidence type="ECO:0000256" key="1">
    <source>
        <dbReference type="ARBA" id="ARBA00003850"/>
    </source>
</evidence>
<dbReference type="PIRSF" id="PIRSF000099">
    <property type="entry name" value="Histidinol_dh"/>
    <property type="match status" value="1"/>
</dbReference>
<dbReference type="OrthoDB" id="9805269at2"/>
<feature type="active site" description="Proton acceptor" evidence="9">
    <location>
        <position position="319"/>
    </location>
</feature>
<dbReference type="GO" id="GO:0051287">
    <property type="term" value="F:NAD binding"/>
    <property type="evidence" value="ECO:0007669"/>
    <property type="project" value="InterPro"/>
</dbReference>
<keyword evidence="15" id="KW-1185">Reference proteome</keyword>
<comment type="cofactor">
    <cofactor evidence="12">
        <name>Zn(2+)</name>
        <dbReference type="ChEBI" id="CHEBI:29105"/>
    </cofactor>
    <text evidence="12">Binds 1 zinc ion per subunit.</text>
</comment>
<evidence type="ECO:0000256" key="10">
    <source>
        <dbReference type="PIRSR" id="PIRSR000099-2"/>
    </source>
</evidence>
<dbReference type="EMBL" id="REFW01000002">
    <property type="protein sequence ID" value="RMB59822.1"/>
    <property type="molecule type" value="Genomic_DNA"/>
</dbReference>
<keyword evidence="10" id="KW-0520">NAD</keyword>
<dbReference type="RefSeq" id="WP_121901302.1">
    <property type="nucleotide sequence ID" value="NZ_REFW01000002.1"/>
</dbReference>
<keyword evidence="7 8" id="KW-0560">Oxidoreductase</keyword>
<feature type="binding site" evidence="11">
    <location>
        <position position="228"/>
    </location>
    <ligand>
        <name>substrate</name>
    </ligand>
</feature>
<evidence type="ECO:0000256" key="4">
    <source>
        <dbReference type="ARBA" id="ARBA00016531"/>
    </source>
</evidence>
<reference evidence="14 15" key="1">
    <citation type="submission" date="2018-10" db="EMBL/GenBank/DDBJ databases">
        <title>Tessaracoccus antarcticuss sp. nov., isolated from sediment.</title>
        <authorList>
            <person name="Zhou L.Y."/>
            <person name="Du Z.J."/>
        </authorList>
    </citation>
    <scope>NUCLEOTIDE SEQUENCE [LARGE SCALE GENOMIC DNA]</scope>
    <source>
        <strain evidence="14 15">JDX10</strain>
    </source>
</reference>
<feature type="binding site" evidence="12">
    <location>
        <position position="250"/>
    </location>
    <ligand>
        <name>Zn(2+)</name>
        <dbReference type="ChEBI" id="CHEBI:29105"/>
    </ligand>
</feature>
<dbReference type="Proteomes" id="UP000275256">
    <property type="component" value="Unassembled WGS sequence"/>
</dbReference>
<feature type="binding site" evidence="10">
    <location>
        <position position="205"/>
    </location>
    <ligand>
        <name>NAD(+)</name>
        <dbReference type="ChEBI" id="CHEBI:57540"/>
    </ligand>
</feature>
<dbReference type="Gene3D" id="3.40.50.1980">
    <property type="entry name" value="Nitrogenase molybdenum iron protein domain"/>
    <property type="match status" value="2"/>
</dbReference>
<evidence type="ECO:0000313" key="14">
    <source>
        <dbReference type="EMBL" id="RMB59822.1"/>
    </source>
</evidence>
<feature type="binding site" evidence="11">
    <location>
        <position position="352"/>
    </location>
    <ligand>
        <name>substrate</name>
    </ligand>
</feature>
<protein>
    <recommendedName>
        <fullName evidence="4">Histidinol dehydrogenase</fullName>
    </recommendedName>
</protein>
<gene>
    <name evidence="14" type="primary">hisD</name>
    <name evidence="14" type="ORF">EAX62_08740</name>
</gene>
<feature type="binding site" evidence="10">
    <location>
        <position position="119"/>
    </location>
    <ligand>
        <name>NAD(+)</name>
        <dbReference type="ChEBI" id="CHEBI:57540"/>
    </ligand>
</feature>
<dbReference type="GO" id="GO:0005829">
    <property type="term" value="C:cytosol"/>
    <property type="evidence" value="ECO:0007669"/>
    <property type="project" value="TreeGrafter"/>
</dbReference>
<comment type="caution">
    <text evidence="14">The sequence shown here is derived from an EMBL/GenBank/DDBJ whole genome shotgun (WGS) entry which is preliminary data.</text>
</comment>
<dbReference type="GO" id="GO:0004399">
    <property type="term" value="F:histidinol dehydrogenase activity"/>
    <property type="evidence" value="ECO:0007669"/>
    <property type="project" value="InterPro"/>
</dbReference>
<dbReference type="InterPro" id="IPR016161">
    <property type="entry name" value="Ald_DH/histidinol_DH"/>
</dbReference>
<evidence type="ECO:0000256" key="9">
    <source>
        <dbReference type="PIRSR" id="PIRSR000099-1"/>
    </source>
</evidence>
<accession>A0A3M0GBB3</accession>
<evidence type="ECO:0000256" key="8">
    <source>
        <dbReference type="PIRNR" id="PIRNR000099"/>
    </source>
</evidence>
<dbReference type="CDD" id="cd06572">
    <property type="entry name" value="Histidinol_dh"/>
    <property type="match status" value="1"/>
</dbReference>
<feature type="binding site" evidence="11">
    <location>
        <position position="253"/>
    </location>
    <ligand>
        <name>substrate</name>
    </ligand>
</feature>
<dbReference type="PANTHER" id="PTHR21256:SF14">
    <property type="entry name" value="HISTIDINOL DEHYDROGENASE"/>
    <property type="match status" value="1"/>
</dbReference>
<evidence type="ECO:0000256" key="3">
    <source>
        <dbReference type="ARBA" id="ARBA00010178"/>
    </source>
</evidence>
<evidence type="ECO:0000256" key="6">
    <source>
        <dbReference type="ARBA" id="ARBA00022833"/>
    </source>
</evidence>
<evidence type="ECO:0000256" key="2">
    <source>
        <dbReference type="ARBA" id="ARBA00004940"/>
    </source>
</evidence>
<dbReference type="GO" id="GO:0000105">
    <property type="term" value="P:L-histidine biosynthetic process"/>
    <property type="evidence" value="ECO:0007669"/>
    <property type="project" value="UniProtKB-UniPathway"/>
</dbReference>
<evidence type="ECO:0000256" key="5">
    <source>
        <dbReference type="ARBA" id="ARBA00022723"/>
    </source>
</evidence>
<comment type="function">
    <text evidence="1">Catalyzes the sequential NAD-dependent oxidations of L-histidinol to L-histidinaldehyde and then to L-histidine.</text>
</comment>
<evidence type="ECO:0000256" key="12">
    <source>
        <dbReference type="PIRSR" id="PIRSR000099-4"/>
    </source>
</evidence>
<evidence type="ECO:0000256" key="7">
    <source>
        <dbReference type="ARBA" id="ARBA00023002"/>
    </source>
</evidence>
<feature type="binding site" evidence="10">
    <location>
        <position position="181"/>
    </location>
    <ligand>
        <name>NAD(+)</name>
        <dbReference type="ChEBI" id="CHEBI:57540"/>
    </ligand>
</feature>
<feature type="binding site" evidence="11">
    <location>
        <position position="406"/>
    </location>
    <ligand>
        <name>substrate</name>
    </ligand>
</feature>
<name>A0A3M0GBB3_9ACTN</name>
<keyword evidence="6 12" id="KW-0862">Zinc</keyword>
<comment type="similarity">
    <text evidence="3 8 13">Belongs to the histidinol dehydrogenase family.</text>
</comment>
<comment type="pathway">
    <text evidence="2">Amino-acid biosynthesis; L-histidine biosynthesis; L-histidine from 5-phospho-alpha-D-ribose 1-diphosphate: step 9/9.</text>
</comment>
<dbReference type="InterPro" id="IPR012131">
    <property type="entry name" value="Hstdl_DH"/>
</dbReference>
<proteinExistence type="inferred from homology"/>
<dbReference type="FunFam" id="3.40.50.1980:FF:000001">
    <property type="entry name" value="Histidinol dehydrogenase"/>
    <property type="match status" value="1"/>
</dbReference>
<evidence type="ECO:0000256" key="13">
    <source>
        <dbReference type="RuleBase" id="RU004175"/>
    </source>
</evidence>
<dbReference type="Pfam" id="PF00815">
    <property type="entry name" value="Histidinol_dh"/>
    <property type="match status" value="1"/>
</dbReference>
<dbReference type="PANTHER" id="PTHR21256">
    <property type="entry name" value="HISTIDINOL DEHYDROGENASE HDH"/>
    <property type="match status" value="1"/>
</dbReference>
<feature type="binding site" evidence="12">
    <location>
        <position position="411"/>
    </location>
    <ligand>
        <name>Zn(2+)</name>
        <dbReference type="ChEBI" id="CHEBI:29105"/>
    </ligand>
</feature>
<feature type="binding site" evidence="11">
    <location>
        <position position="319"/>
    </location>
    <ligand>
        <name>substrate</name>
    </ligand>
</feature>
<dbReference type="NCBIfam" id="TIGR00069">
    <property type="entry name" value="hisD"/>
    <property type="match status" value="1"/>
</dbReference>
<evidence type="ECO:0000256" key="11">
    <source>
        <dbReference type="PIRSR" id="PIRSR000099-3"/>
    </source>
</evidence>
<feature type="binding site" evidence="12">
    <location>
        <position position="253"/>
    </location>
    <ligand>
        <name>Zn(2+)</name>
        <dbReference type="ChEBI" id="CHEBI:29105"/>
    </ligand>
</feature>
<dbReference type="InterPro" id="IPR022695">
    <property type="entry name" value="Histidinol_DH_monofunct"/>
</dbReference>
<dbReference type="PRINTS" id="PR00083">
    <property type="entry name" value="HOLDHDRGNASE"/>
</dbReference>
<feature type="binding site" evidence="11">
    <location>
        <position position="411"/>
    </location>
    <ligand>
        <name>substrate</name>
    </ligand>
</feature>
<dbReference type="Gene3D" id="1.20.5.1300">
    <property type="match status" value="1"/>
</dbReference>
<feature type="binding site" evidence="11">
    <location>
        <position position="250"/>
    </location>
    <ligand>
        <name>substrate</name>
    </ligand>
</feature>
<feature type="active site" description="Proton acceptor" evidence="9">
    <location>
        <position position="318"/>
    </location>
</feature>
<sequence length="429" mass="45291">MPEYLKSGREAGTTTDPAVQARVAEMLGDISARGETAVRDFSRALDHHDPPSFRISDDTINAAIRHVAPELRAHIDAAHASVGAFARAQLACLQPLEVEIAPGQVLGHRLLPVRSVGAYIPGGRYPLISSALMSILTAKTAGVEKVVAMTAPTPEGGIHPPTLYAMHTAGADEIYALGGVQALGALAYGALKGLEPVDMIVGAGNAFVAEAKRQLFGRVGIDLLAGPTEVLVIADDTADARTVAIDLLAQAEHGPTSPAVLITTSRALGMAVLEHIPAIVDSWPTGDVAGQAWADLGVVAVVDSPEEAVELSDAYASEHLQLQVADTVWYEERLRNYGTVFSGEETTVAYGDKATGTNHTLPTNGAARYTGGLWVGSFIRVCTFQRLSPEASVRVGRHTSAISTAERMFGHAASADIRVEKYRRPMINI</sequence>
<evidence type="ECO:0000313" key="15">
    <source>
        <dbReference type="Proteomes" id="UP000275256"/>
    </source>
</evidence>
<keyword evidence="5 12" id="KW-0479">Metal-binding</keyword>
<organism evidence="14 15">
    <name type="scientific">Tessaracoccus antarcticus</name>
    <dbReference type="NCBI Taxonomy" id="2479848"/>
    <lineage>
        <taxon>Bacteria</taxon>
        <taxon>Bacillati</taxon>
        <taxon>Actinomycetota</taxon>
        <taxon>Actinomycetes</taxon>
        <taxon>Propionibacteriales</taxon>
        <taxon>Propionibacteriaceae</taxon>
        <taxon>Tessaracoccus</taxon>
    </lineage>
</organism>
<dbReference type="UniPathway" id="UPA00031">
    <property type="reaction ID" value="UER00014"/>
</dbReference>
<dbReference type="AlphaFoldDB" id="A0A3M0GBB3"/>